<feature type="signal peptide" evidence="1">
    <location>
        <begin position="1"/>
        <end position="24"/>
    </location>
</feature>
<keyword evidence="3" id="KW-1185">Reference proteome</keyword>
<comment type="caution">
    <text evidence="2">The sequence shown here is derived from an EMBL/GenBank/DDBJ whole genome shotgun (WGS) entry which is preliminary data.</text>
</comment>
<dbReference type="AlphaFoldDB" id="A0A8S4PYC5"/>
<evidence type="ECO:0000313" key="3">
    <source>
        <dbReference type="Proteomes" id="UP000749559"/>
    </source>
</evidence>
<dbReference type="Proteomes" id="UP000749559">
    <property type="component" value="Unassembled WGS sequence"/>
</dbReference>
<evidence type="ECO:0000256" key="1">
    <source>
        <dbReference type="SAM" id="SignalP"/>
    </source>
</evidence>
<accession>A0A8S4PYC5</accession>
<feature type="chain" id="PRO_5035712327" evidence="1">
    <location>
        <begin position="25"/>
        <end position="142"/>
    </location>
</feature>
<organism evidence="2 3">
    <name type="scientific">Owenia fusiformis</name>
    <name type="common">Polychaete worm</name>
    <dbReference type="NCBI Taxonomy" id="6347"/>
    <lineage>
        <taxon>Eukaryota</taxon>
        <taxon>Metazoa</taxon>
        <taxon>Spiralia</taxon>
        <taxon>Lophotrochozoa</taxon>
        <taxon>Annelida</taxon>
        <taxon>Polychaeta</taxon>
        <taxon>Sedentaria</taxon>
        <taxon>Canalipalpata</taxon>
        <taxon>Sabellida</taxon>
        <taxon>Oweniida</taxon>
        <taxon>Oweniidae</taxon>
        <taxon>Owenia</taxon>
    </lineage>
</organism>
<protein>
    <submittedName>
        <fullName evidence="2">Uncharacterized protein</fullName>
    </submittedName>
</protein>
<evidence type="ECO:0000313" key="2">
    <source>
        <dbReference type="EMBL" id="CAH1798291.1"/>
    </source>
</evidence>
<dbReference type="EMBL" id="CAIIXF020000011">
    <property type="protein sequence ID" value="CAH1798291.1"/>
    <property type="molecule type" value="Genomic_DNA"/>
</dbReference>
<keyword evidence="1" id="KW-0732">Signal</keyword>
<gene>
    <name evidence="2" type="ORF">OFUS_LOCUS22449</name>
</gene>
<sequence>MKRCYTLLLTISMTTLGLPAESSGQSFLEDAKAIDYYSNEKDTNNYYDYSNNDIPTLPTTRQVLQRLLDRLQSRDRPYTLHPAQQKDVNVDALAKRLSKTYEDFVSKRGPSSNCYSCCKSQAMCLIKCRMGRGQCGIGRKKI</sequence>
<name>A0A8S4PYC5_OWEFU</name>
<proteinExistence type="predicted"/>
<reference evidence="2" key="1">
    <citation type="submission" date="2022-03" db="EMBL/GenBank/DDBJ databases">
        <authorList>
            <person name="Martin C."/>
        </authorList>
    </citation>
    <scope>NUCLEOTIDE SEQUENCE</scope>
</reference>